<evidence type="ECO:0000313" key="2">
    <source>
        <dbReference type="Proteomes" id="UP000245771"/>
    </source>
</evidence>
<sequence>MPRSNPSHVSYSSAASVSFRVHSLQQASITFQSYDDECPGEILALRTNLSRWPSALRVCTHFDEIEQVAISTAGGDSTQICSAVARARQITDRSLDRCSLQHERVWMRSVNERVLHDLIHAVSSDELSSTEDYLWTEGRHLMGPNAESLHDPKPDFAFGLAAVIEHKTGYNNTDCLDWDLMNLMKLSSSYRITFSPSQMQDIIYPAFVYEAKSDKNPIVWAENQVAVGAARALGLLDELAELSGKPYIPCIVAATSAGAQWQFHLAYRTGDSRIKFLLPMLDKPLWIRNHMERVMLLTVITRIKRWIMENFQHDVKERLTALRSDL</sequence>
<dbReference type="InParanoid" id="A0A316V2Y5"/>
<dbReference type="RefSeq" id="XP_025351660.1">
    <property type="nucleotide sequence ID" value="XM_025503129.1"/>
</dbReference>
<dbReference type="Proteomes" id="UP000245771">
    <property type="component" value="Unassembled WGS sequence"/>
</dbReference>
<proteinExistence type="predicted"/>
<name>A0A316V2Y5_9BASI</name>
<dbReference type="AlphaFoldDB" id="A0A316V2Y5"/>
<accession>A0A316V2Y5</accession>
<evidence type="ECO:0000313" key="1">
    <source>
        <dbReference type="EMBL" id="PWN31358.1"/>
    </source>
</evidence>
<gene>
    <name evidence="1" type="ORF">FA14DRAFT_96448</name>
</gene>
<reference evidence="1 2" key="1">
    <citation type="journal article" date="2018" name="Mol. Biol. Evol.">
        <title>Broad Genomic Sampling Reveals a Smut Pathogenic Ancestry of the Fungal Clade Ustilaginomycotina.</title>
        <authorList>
            <person name="Kijpornyongpan T."/>
            <person name="Mondo S.J."/>
            <person name="Barry K."/>
            <person name="Sandor L."/>
            <person name="Lee J."/>
            <person name="Lipzen A."/>
            <person name="Pangilinan J."/>
            <person name="LaButti K."/>
            <person name="Hainaut M."/>
            <person name="Henrissat B."/>
            <person name="Grigoriev I.V."/>
            <person name="Spatafora J.W."/>
            <person name="Aime M.C."/>
        </authorList>
    </citation>
    <scope>NUCLEOTIDE SEQUENCE [LARGE SCALE GENOMIC DNA]</scope>
    <source>
        <strain evidence="1 2">MCA 3882</strain>
    </source>
</reference>
<protein>
    <submittedName>
        <fullName evidence="1">Uncharacterized protein</fullName>
    </submittedName>
</protein>
<keyword evidence="2" id="KW-1185">Reference proteome</keyword>
<dbReference type="OrthoDB" id="3391460at2759"/>
<organism evidence="1 2">
    <name type="scientific">Meira miltonrushii</name>
    <dbReference type="NCBI Taxonomy" id="1280837"/>
    <lineage>
        <taxon>Eukaryota</taxon>
        <taxon>Fungi</taxon>
        <taxon>Dikarya</taxon>
        <taxon>Basidiomycota</taxon>
        <taxon>Ustilaginomycotina</taxon>
        <taxon>Exobasidiomycetes</taxon>
        <taxon>Exobasidiales</taxon>
        <taxon>Brachybasidiaceae</taxon>
        <taxon>Meira</taxon>
    </lineage>
</organism>
<dbReference type="GeneID" id="37024910"/>
<dbReference type="EMBL" id="KZ819610">
    <property type="protein sequence ID" value="PWN31358.1"/>
    <property type="molecule type" value="Genomic_DNA"/>
</dbReference>